<accession>A0A090WJT8</accession>
<dbReference type="EMBL" id="BBNU01000001">
    <property type="protein sequence ID" value="GAL77335.1"/>
    <property type="molecule type" value="Genomic_DNA"/>
</dbReference>
<evidence type="ECO:0000313" key="1">
    <source>
        <dbReference type="EMBL" id="GAL77335.1"/>
    </source>
</evidence>
<name>A0A090WJT8_9FLAO</name>
<proteinExistence type="predicted"/>
<sequence>MSCKGETKESTPPLEKVDTQNKLDEKYLLIDISLDLGNQLDQKEFTHQCFPVINRLYKEDSVKYKMVHIIGTKLSKESNIEAYSLGYENFKKEFNKLK</sequence>
<reference evidence="1 2" key="1">
    <citation type="journal article" date="2014" name="Genome Announc.">
        <title>Draft Genome Sequences of Marine Flavobacterium Algibacter lectus Strains SS8 and NR4.</title>
        <authorList>
            <person name="Takatani N."/>
            <person name="Nakanishi M."/>
            <person name="Meirelles P."/>
            <person name="Mino S."/>
            <person name="Suda W."/>
            <person name="Oshima K."/>
            <person name="Hattori M."/>
            <person name="Ohkuma M."/>
            <person name="Hosokawa M."/>
            <person name="Miyashita K."/>
            <person name="Thompson F.L."/>
            <person name="Niwa A."/>
            <person name="Sawabe T."/>
            <person name="Sawabe T."/>
        </authorList>
    </citation>
    <scope>NUCLEOTIDE SEQUENCE [LARGE SCALE GENOMIC DNA]</scope>
    <source>
        <strain evidence="2">JCM19274</strain>
    </source>
</reference>
<protein>
    <submittedName>
        <fullName evidence="1">Uncharacterized protein</fullName>
    </submittedName>
</protein>
<comment type="caution">
    <text evidence="1">The sequence shown here is derived from an EMBL/GenBank/DDBJ whole genome shotgun (WGS) entry which is preliminary data.</text>
</comment>
<evidence type="ECO:0000313" key="2">
    <source>
        <dbReference type="Proteomes" id="UP000029643"/>
    </source>
</evidence>
<organism evidence="1 2">
    <name type="scientific">Algibacter lectus</name>
    <dbReference type="NCBI Taxonomy" id="221126"/>
    <lineage>
        <taxon>Bacteria</taxon>
        <taxon>Pseudomonadati</taxon>
        <taxon>Bacteroidota</taxon>
        <taxon>Flavobacteriia</taxon>
        <taxon>Flavobacteriales</taxon>
        <taxon>Flavobacteriaceae</taxon>
        <taxon>Algibacter</taxon>
    </lineage>
</organism>
<dbReference type="AlphaFoldDB" id="A0A090WJT8"/>
<dbReference type="Proteomes" id="UP000029643">
    <property type="component" value="Unassembled WGS sequence"/>
</dbReference>
<gene>
    <name evidence="1" type="ORF">JCM19274_5048</name>
</gene>